<gene>
    <name evidence="5" type="ORF">PHATRDRAFT_47275</name>
</gene>
<evidence type="ECO:0000256" key="2">
    <source>
        <dbReference type="SAM" id="MobiDB-lite"/>
    </source>
</evidence>
<dbReference type="STRING" id="556484.B7G3T9"/>
<dbReference type="InterPro" id="IPR006926">
    <property type="entry name" value="Vps16_N"/>
</dbReference>
<reference evidence="5 6" key="1">
    <citation type="journal article" date="2008" name="Nature">
        <title>The Phaeodactylum genome reveals the evolutionary history of diatom genomes.</title>
        <authorList>
            <person name="Bowler C."/>
            <person name="Allen A.E."/>
            <person name="Badger J.H."/>
            <person name="Grimwood J."/>
            <person name="Jabbari K."/>
            <person name="Kuo A."/>
            <person name="Maheswari U."/>
            <person name="Martens C."/>
            <person name="Maumus F."/>
            <person name="Otillar R.P."/>
            <person name="Rayko E."/>
            <person name="Salamov A."/>
            <person name="Vandepoele K."/>
            <person name="Beszteri B."/>
            <person name="Gruber A."/>
            <person name="Heijde M."/>
            <person name="Katinka M."/>
            <person name="Mock T."/>
            <person name="Valentin K."/>
            <person name="Verret F."/>
            <person name="Berges J.A."/>
            <person name="Brownlee C."/>
            <person name="Cadoret J.P."/>
            <person name="Chiovitti A."/>
            <person name="Choi C.J."/>
            <person name="Coesel S."/>
            <person name="De Martino A."/>
            <person name="Detter J.C."/>
            <person name="Durkin C."/>
            <person name="Falciatore A."/>
            <person name="Fournet J."/>
            <person name="Haruta M."/>
            <person name="Huysman M.J."/>
            <person name="Jenkins B.D."/>
            <person name="Jiroutova K."/>
            <person name="Jorgensen R.E."/>
            <person name="Joubert Y."/>
            <person name="Kaplan A."/>
            <person name="Kroger N."/>
            <person name="Kroth P.G."/>
            <person name="La Roche J."/>
            <person name="Lindquist E."/>
            <person name="Lommer M."/>
            <person name="Martin-Jezequel V."/>
            <person name="Lopez P.J."/>
            <person name="Lucas S."/>
            <person name="Mangogna M."/>
            <person name="McGinnis K."/>
            <person name="Medlin L.K."/>
            <person name="Montsant A."/>
            <person name="Oudot-Le Secq M.P."/>
            <person name="Napoli C."/>
            <person name="Obornik M."/>
            <person name="Parker M.S."/>
            <person name="Petit J.L."/>
            <person name="Porcel B.M."/>
            <person name="Poulsen N."/>
            <person name="Robison M."/>
            <person name="Rychlewski L."/>
            <person name="Rynearson T.A."/>
            <person name="Schmutz J."/>
            <person name="Shapiro H."/>
            <person name="Siaut M."/>
            <person name="Stanley M."/>
            <person name="Sussman M.R."/>
            <person name="Taylor A.R."/>
            <person name="Vardi A."/>
            <person name="von Dassow P."/>
            <person name="Vyverman W."/>
            <person name="Willis A."/>
            <person name="Wyrwicz L.S."/>
            <person name="Rokhsar D.S."/>
            <person name="Weissenbach J."/>
            <person name="Armbrust E.V."/>
            <person name="Green B.R."/>
            <person name="Van de Peer Y."/>
            <person name="Grigoriev I.V."/>
        </authorList>
    </citation>
    <scope>NUCLEOTIDE SEQUENCE [LARGE SCALE GENOMIC DNA]</scope>
    <source>
        <strain evidence="5 6">CCAP 1055/1</strain>
    </source>
</reference>
<dbReference type="FunCoup" id="B7G3T9">
    <property type="interactions" value="470"/>
</dbReference>
<reference evidence="6" key="2">
    <citation type="submission" date="2008-08" db="EMBL/GenBank/DDBJ databases">
        <authorList>
            <consortium name="Diatom Consortium"/>
            <person name="Grigoriev I."/>
            <person name="Grimwood J."/>
            <person name="Kuo A."/>
            <person name="Otillar R.P."/>
            <person name="Salamov A."/>
            <person name="Detter J.C."/>
            <person name="Lindquist E."/>
            <person name="Shapiro H."/>
            <person name="Lucas S."/>
            <person name="Glavina del Rio T."/>
            <person name="Pitluck S."/>
            <person name="Rokhsar D."/>
            <person name="Bowler C."/>
        </authorList>
    </citation>
    <scope>GENOME REANNOTATION</scope>
    <source>
        <strain evidence="6">CCAP 1055/1</strain>
    </source>
</reference>
<dbReference type="InParanoid" id="B7G3T9"/>
<evidence type="ECO:0000313" key="6">
    <source>
        <dbReference type="Proteomes" id="UP000000759"/>
    </source>
</evidence>
<evidence type="ECO:0000313" key="5">
    <source>
        <dbReference type="EMBL" id="EEC46708.1"/>
    </source>
</evidence>
<comment type="similarity">
    <text evidence="1">Belongs to the VPS16 family.</text>
</comment>
<dbReference type="GO" id="GO:0006886">
    <property type="term" value="P:intracellular protein transport"/>
    <property type="evidence" value="ECO:0007669"/>
    <property type="project" value="InterPro"/>
</dbReference>
<dbReference type="OMA" id="KRLWHIK"/>
<dbReference type="OrthoDB" id="1792at2759"/>
<dbReference type="GO" id="GO:0005768">
    <property type="term" value="C:endosome"/>
    <property type="evidence" value="ECO:0007669"/>
    <property type="project" value="TreeGrafter"/>
</dbReference>
<dbReference type="EMBL" id="CM000615">
    <property type="protein sequence ID" value="EEC46708.1"/>
    <property type="molecule type" value="Genomic_DNA"/>
</dbReference>
<dbReference type="GO" id="GO:0030897">
    <property type="term" value="C:HOPS complex"/>
    <property type="evidence" value="ECO:0007669"/>
    <property type="project" value="TreeGrafter"/>
</dbReference>
<dbReference type="GO" id="GO:0003779">
    <property type="term" value="F:actin binding"/>
    <property type="evidence" value="ECO:0007669"/>
    <property type="project" value="TreeGrafter"/>
</dbReference>
<organism evidence="5 6">
    <name type="scientific">Phaeodactylum tricornutum (strain CCAP 1055/1)</name>
    <dbReference type="NCBI Taxonomy" id="556484"/>
    <lineage>
        <taxon>Eukaryota</taxon>
        <taxon>Sar</taxon>
        <taxon>Stramenopiles</taxon>
        <taxon>Ochrophyta</taxon>
        <taxon>Bacillariophyta</taxon>
        <taxon>Bacillariophyceae</taxon>
        <taxon>Bacillariophycidae</taxon>
        <taxon>Naviculales</taxon>
        <taxon>Phaeodactylaceae</taxon>
        <taxon>Phaeodactylum</taxon>
    </lineage>
</organism>
<feature type="region of interest" description="Disordered" evidence="2">
    <location>
        <begin position="1"/>
        <end position="37"/>
    </location>
</feature>
<feature type="domain" description="Vps16 C-terminal" evidence="3">
    <location>
        <begin position="711"/>
        <end position="1048"/>
    </location>
</feature>
<dbReference type="Gene3D" id="1.10.150.780">
    <property type="entry name" value="Vps16, C-terminal region"/>
    <property type="match status" value="1"/>
</dbReference>
<dbReference type="PANTHER" id="PTHR12811">
    <property type="entry name" value="VACUOLAR PROTEIN SORTING VPS16"/>
    <property type="match status" value="1"/>
</dbReference>
<dbReference type="GO" id="GO:0016197">
    <property type="term" value="P:endosomal transport"/>
    <property type="evidence" value="ECO:0007669"/>
    <property type="project" value="TreeGrafter"/>
</dbReference>
<proteinExistence type="inferred from homology"/>
<dbReference type="eggNOG" id="KOG2280">
    <property type="taxonomic scope" value="Eukaryota"/>
</dbReference>
<keyword evidence="6" id="KW-1185">Reference proteome</keyword>
<dbReference type="GO" id="GO:0005765">
    <property type="term" value="C:lysosomal membrane"/>
    <property type="evidence" value="ECO:0007669"/>
    <property type="project" value="TreeGrafter"/>
</dbReference>
<name>B7G3T9_PHATC</name>
<dbReference type="PIRSF" id="PIRSF007949">
    <property type="entry name" value="VPS16"/>
    <property type="match status" value="1"/>
</dbReference>
<dbReference type="GeneID" id="7202360"/>
<dbReference type="HOGENOM" id="CLU_289789_0_0_1"/>
<dbReference type="Proteomes" id="UP000000759">
    <property type="component" value="Chromosome 13"/>
</dbReference>
<dbReference type="AlphaFoldDB" id="B7G3T9"/>
<dbReference type="PANTHER" id="PTHR12811:SF0">
    <property type="entry name" value="VACUOLAR PROTEIN SORTING-ASSOCIATED PROTEIN 16 HOMOLOG"/>
    <property type="match status" value="1"/>
</dbReference>
<protein>
    <submittedName>
        <fullName evidence="5">Uncharacterized protein</fullName>
    </submittedName>
</protein>
<evidence type="ECO:0000259" key="3">
    <source>
        <dbReference type="Pfam" id="PF04840"/>
    </source>
</evidence>
<evidence type="ECO:0000259" key="4">
    <source>
        <dbReference type="Pfam" id="PF04841"/>
    </source>
</evidence>
<feature type="domain" description="Vps16 N-terminal" evidence="4">
    <location>
        <begin position="111"/>
        <end position="259"/>
    </location>
</feature>
<feature type="compositionally biased region" description="Low complexity" evidence="2">
    <location>
        <begin position="28"/>
        <end position="37"/>
    </location>
</feature>
<dbReference type="GO" id="GO:0042144">
    <property type="term" value="P:vacuole fusion, non-autophagic"/>
    <property type="evidence" value="ECO:0007669"/>
    <property type="project" value="TreeGrafter"/>
</dbReference>
<dbReference type="InterPro" id="IPR006925">
    <property type="entry name" value="Vps16_C"/>
</dbReference>
<accession>B7G3T9</accession>
<evidence type="ECO:0000256" key="1">
    <source>
        <dbReference type="ARBA" id="ARBA00009250"/>
    </source>
</evidence>
<feature type="compositionally biased region" description="Polar residues" evidence="2">
    <location>
        <begin position="1"/>
        <end position="13"/>
    </location>
</feature>
<dbReference type="KEGG" id="pti:PHATRDRAFT_47275"/>
<feature type="domain" description="Vps16 N-terminal" evidence="4">
    <location>
        <begin position="349"/>
        <end position="551"/>
    </location>
</feature>
<dbReference type="InterPro" id="IPR038132">
    <property type="entry name" value="Vps16_C_sf"/>
</dbReference>
<sequence length="1055" mass="115772">MSNPFDDSFQGDNGPTVGPPNPFDADDALASSSDVVSTNDLDEDEYAAVESTWKYLKDLPYRQIPIYSNVLWELDPEDEDWFAYGLERYPSSALNPSWPRSERMTLLRKTTTTKVSGCPYGGPLASITTPVMSTPTFAKTQITIWTNAGKVLTRIPFPPQSHANYSPSLITTIGFTSRAQLVVVLQDSLCLTYNLRGEPILAPFFILQQPSQGKAISVTQAVVFAGGVAVLAQNQSCALVELLDEHDNLSYSASAPLSARKVTFDTNQHTDVTSSADGIFALVTPLETAEFSRAHGLSYLTLAVLPRHCTSHGHPEVFISTICHSVVVVEARDGSMTDLDCRARMVAPLTHMAFAPNGRFLACFTTSGVLTVVSTDFDVMVLDFDASHSRETSSSSSQPPLDMQWCGEDSVVLHFKNLGVLMVGPYGDWLRFPYNDTSDQVYLVPEADGCRVVTESRVEMLQRVPPATALILRMGSIEPAAILLDAADAFYSKSTVTVLNSDEMVQGMVEQGTLNAAITSCFEAATNEFDIFTQKRLLRAASFGMHISDKKQVNEERMIVGGSTTISEAEQDGEDCENQDPYSLPSRVTRRFVESSRKLRVLNALRHPLVGVVMTFPQWQSIGAIGVVARLVAMNRPELATSICDYLALPKSIQLFARASKASSFVEQKAQADEHLSDSEIAQGAIMIITKEVVSSAVSPGASASMFRGAYATVALAANKVNKPGVANLLLMLESSVADKVPALIAGGSYADAIAVATTARDADFIFSTLMDFERNCMIAASPTDLSQAQSAFLSTVVGKFTLEAFHTLRRYLRSTSDIQRVLNLLLRGQKFSWAGREMAQKALVEVDVREKQGMLAEASRIFGISKETAFQKSCTDDYLDLRKDQEVLRNKYGSVDVAPESSSVTATISSIVKFAASNIREQHRLLADADKVAKKFRVAEKRLWHIKVIAFAASEQWSNLRILADSRAKPPIGYKPFARAVIDGNQNSSEILRYTERISDLEERYDMLCYGQLWSNALDEAFKMKDTRRILNVKNLCNSADIQIKADQLMGRLA</sequence>
<dbReference type="RefSeq" id="XP_002181494.1">
    <property type="nucleotide sequence ID" value="XM_002181458.1"/>
</dbReference>
<dbReference type="Pfam" id="PF04841">
    <property type="entry name" value="Vps16_N"/>
    <property type="match status" value="2"/>
</dbReference>
<dbReference type="PaxDb" id="2850-Phatr47275"/>
<dbReference type="InterPro" id="IPR016534">
    <property type="entry name" value="VPS16"/>
</dbReference>
<dbReference type="Pfam" id="PF04840">
    <property type="entry name" value="Vps16_C"/>
    <property type="match status" value="1"/>
</dbReference>